<comment type="caution">
    <text evidence="17">The sequence shown here is derived from an EMBL/GenBank/DDBJ whole genome shotgun (WGS) entry which is preliminary data.</text>
</comment>
<evidence type="ECO:0000256" key="16">
    <source>
        <dbReference type="SAM" id="Coils"/>
    </source>
</evidence>
<sequence length="310" mass="35538">MHWGAAERPAAVSHKPIMLKNINRLNNPAEAISSDRGEAAANKPPAISQLPRYMQNIATDGGIDIDDNGQVIGNQNLRDFFEFYLSLQGDYSLDEITQLLQLKAEKFDRTDGEISPQVMLLFSQYIGYKTALSELAEQSLSPLELLAEKRQLQHQFFDSQQVEQLFGDENSYMAYGIHRYQQQGLDPLYQQQLSDEAAANMGFHDQQANQRYYQQQQQLKALAKISQEDEEERYIAREALVGKAAAERLQQLDQQRQQWQQKVTDYELKMAELSSLSGLAEQDVAEQQQRYIEQHFSRTEQKRLTANSAL</sequence>
<evidence type="ECO:0000256" key="14">
    <source>
        <dbReference type="ARBA" id="ARBA00031542"/>
    </source>
</evidence>
<keyword evidence="18" id="KW-1185">Reference proteome</keyword>
<protein>
    <recommendedName>
        <fullName evidence="4">Lipase chaperone</fullName>
    </recommendedName>
    <alternativeName>
        <fullName evidence="15">Lipase foldase</fullName>
    </alternativeName>
    <alternativeName>
        <fullName evidence="13">Lipase helper protein</fullName>
    </alternativeName>
    <alternativeName>
        <fullName evidence="14">Lipase modulator</fullName>
    </alternativeName>
</protein>
<keyword evidence="10" id="KW-0443">Lipid metabolism</keyword>
<dbReference type="RefSeq" id="WP_237444482.1">
    <property type="nucleotide sequence ID" value="NZ_CAKLPX010000002.1"/>
</dbReference>
<evidence type="ECO:0000256" key="11">
    <source>
        <dbReference type="ARBA" id="ARBA00023136"/>
    </source>
</evidence>
<comment type="similarity">
    <text evidence="3">Belongs to the lipase chaperone family.</text>
</comment>
<dbReference type="InterPro" id="IPR004961">
    <property type="entry name" value="Lipase_chaperone"/>
</dbReference>
<evidence type="ECO:0000256" key="8">
    <source>
        <dbReference type="ARBA" id="ARBA00022963"/>
    </source>
</evidence>
<evidence type="ECO:0000256" key="13">
    <source>
        <dbReference type="ARBA" id="ARBA00030948"/>
    </source>
</evidence>
<dbReference type="SUPFAM" id="SSF158855">
    <property type="entry name" value="Lipase chaperone-like"/>
    <property type="match status" value="1"/>
</dbReference>
<name>A0ABM9AF20_9GAMM</name>
<keyword evidence="11" id="KW-0472">Membrane</keyword>
<evidence type="ECO:0000256" key="1">
    <source>
        <dbReference type="ARBA" id="ARBA00003280"/>
    </source>
</evidence>
<keyword evidence="6" id="KW-0997">Cell inner membrane</keyword>
<comment type="subcellular location">
    <subcellularLocation>
        <location evidence="2">Cell inner membrane</location>
        <topology evidence="2">Single-pass membrane protein</topology>
        <orientation evidence="2">Periplasmic side</orientation>
    </subcellularLocation>
</comment>
<evidence type="ECO:0000256" key="3">
    <source>
        <dbReference type="ARBA" id="ARBA00010358"/>
    </source>
</evidence>
<keyword evidence="5" id="KW-1003">Cell membrane</keyword>
<evidence type="ECO:0000256" key="9">
    <source>
        <dbReference type="ARBA" id="ARBA00022989"/>
    </source>
</evidence>
<keyword evidence="9" id="KW-1133">Transmembrane helix</keyword>
<evidence type="ECO:0000256" key="15">
    <source>
        <dbReference type="ARBA" id="ARBA00033028"/>
    </source>
</evidence>
<evidence type="ECO:0000256" key="2">
    <source>
        <dbReference type="ARBA" id="ARBA00004383"/>
    </source>
</evidence>
<keyword evidence="16" id="KW-0175">Coiled coil</keyword>
<organism evidence="17 18">
    <name type="scientific">Sinobacterium norvegicum</name>
    <dbReference type="NCBI Taxonomy" id="1641715"/>
    <lineage>
        <taxon>Bacteria</taxon>
        <taxon>Pseudomonadati</taxon>
        <taxon>Pseudomonadota</taxon>
        <taxon>Gammaproteobacteria</taxon>
        <taxon>Cellvibrionales</taxon>
        <taxon>Spongiibacteraceae</taxon>
        <taxon>Sinobacterium</taxon>
    </lineage>
</organism>
<keyword evidence="8" id="KW-0442">Lipid degradation</keyword>
<evidence type="ECO:0000256" key="4">
    <source>
        <dbReference type="ARBA" id="ARBA00019692"/>
    </source>
</evidence>
<evidence type="ECO:0000256" key="7">
    <source>
        <dbReference type="ARBA" id="ARBA00022692"/>
    </source>
</evidence>
<keyword evidence="7" id="KW-0812">Transmembrane</keyword>
<keyword evidence="12" id="KW-0143">Chaperone</keyword>
<dbReference type="Proteomes" id="UP000838100">
    <property type="component" value="Unassembled WGS sequence"/>
</dbReference>
<proteinExistence type="inferred from homology"/>
<reference evidence="17" key="1">
    <citation type="submission" date="2021-12" db="EMBL/GenBank/DDBJ databases">
        <authorList>
            <person name="Rodrigo-Torres L."/>
            <person name="Arahal R. D."/>
            <person name="Lucena T."/>
        </authorList>
    </citation>
    <scope>NUCLEOTIDE SEQUENCE</scope>
    <source>
        <strain evidence="17">CECT 8267</strain>
    </source>
</reference>
<accession>A0ABM9AF20</accession>
<evidence type="ECO:0000256" key="5">
    <source>
        <dbReference type="ARBA" id="ARBA00022475"/>
    </source>
</evidence>
<dbReference type="Pfam" id="PF03280">
    <property type="entry name" value="Lipase_chap"/>
    <property type="match status" value="1"/>
</dbReference>
<feature type="coiled-coil region" evidence="16">
    <location>
        <begin position="242"/>
        <end position="276"/>
    </location>
</feature>
<evidence type="ECO:0000313" key="17">
    <source>
        <dbReference type="EMBL" id="CAH0991782.1"/>
    </source>
</evidence>
<evidence type="ECO:0000313" key="18">
    <source>
        <dbReference type="Proteomes" id="UP000838100"/>
    </source>
</evidence>
<comment type="function">
    <text evidence="1">May be involved in the folding of the extracellular lipase during its passage through the periplasm.</text>
</comment>
<gene>
    <name evidence="17" type="primary">lifO</name>
    <name evidence="17" type="ORF">SIN8267_01897</name>
</gene>
<dbReference type="EMBL" id="CAKLPX010000002">
    <property type="protein sequence ID" value="CAH0991782.1"/>
    <property type="molecule type" value="Genomic_DNA"/>
</dbReference>
<evidence type="ECO:0000256" key="10">
    <source>
        <dbReference type="ARBA" id="ARBA00023098"/>
    </source>
</evidence>
<evidence type="ECO:0000256" key="12">
    <source>
        <dbReference type="ARBA" id="ARBA00023186"/>
    </source>
</evidence>
<evidence type="ECO:0000256" key="6">
    <source>
        <dbReference type="ARBA" id="ARBA00022519"/>
    </source>
</evidence>